<keyword evidence="3" id="KW-1185">Reference proteome</keyword>
<dbReference type="Gene3D" id="3.20.20.370">
    <property type="entry name" value="Glycoside hydrolase/deacetylase"/>
    <property type="match status" value="1"/>
</dbReference>
<feature type="domain" description="NodB homology" evidence="1">
    <location>
        <begin position="62"/>
        <end position="247"/>
    </location>
</feature>
<dbReference type="InterPro" id="IPR002509">
    <property type="entry name" value="NODB_dom"/>
</dbReference>
<dbReference type="RefSeq" id="WP_204912423.1">
    <property type="nucleotide sequence ID" value="NZ_BAAAYR010000001.1"/>
</dbReference>
<name>A0ABP6WJX7_9ACTN</name>
<evidence type="ECO:0000313" key="3">
    <source>
        <dbReference type="Proteomes" id="UP001500767"/>
    </source>
</evidence>
<dbReference type="InterPro" id="IPR011330">
    <property type="entry name" value="Glyco_hydro/deAcase_b/a-brl"/>
</dbReference>
<dbReference type="Proteomes" id="UP001500767">
    <property type="component" value="Unassembled WGS sequence"/>
</dbReference>
<proteinExistence type="predicted"/>
<organism evidence="2 3">
    <name type="scientific">Microlunatus spumicola</name>
    <dbReference type="NCBI Taxonomy" id="81499"/>
    <lineage>
        <taxon>Bacteria</taxon>
        <taxon>Bacillati</taxon>
        <taxon>Actinomycetota</taxon>
        <taxon>Actinomycetes</taxon>
        <taxon>Propionibacteriales</taxon>
        <taxon>Propionibacteriaceae</taxon>
        <taxon>Microlunatus</taxon>
    </lineage>
</organism>
<gene>
    <name evidence="2" type="ORF">GCM10022197_04600</name>
</gene>
<reference evidence="3" key="1">
    <citation type="journal article" date="2019" name="Int. J. Syst. Evol. Microbiol.">
        <title>The Global Catalogue of Microorganisms (GCM) 10K type strain sequencing project: providing services to taxonomists for standard genome sequencing and annotation.</title>
        <authorList>
            <consortium name="The Broad Institute Genomics Platform"/>
            <consortium name="The Broad Institute Genome Sequencing Center for Infectious Disease"/>
            <person name="Wu L."/>
            <person name="Ma J."/>
        </authorList>
    </citation>
    <scope>NUCLEOTIDE SEQUENCE [LARGE SCALE GENOMIC DNA]</scope>
    <source>
        <strain evidence="3">JCM 16540</strain>
    </source>
</reference>
<dbReference type="PANTHER" id="PTHR10587">
    <property type="entry name" value="GLYCOSYL TRANSFERASE-RELATED"/>
    <property type="match status" value="1"/>
</dbReference>
<dbReference type="CDD" id="cd10917">
    <property type="entry name" value="CE4_NodB_like_6s_7s"/>
    <property type="match status" value="1"/>
</dbReference>
<comment type="caution">
    <text evidence="2">The sequence shown here is derived from an EMBL/GenBank/DDBJ whole genome shotgun (WGS) entry which is preliminary data.</text>
</comment>
<dbReference type="EMBL" id="BAAAYR010000001">
    <property type="protein sequence ID" value="GAA3552629.1"/>
    <property type="molecule type" value="Genomic_DNA"/>
</dbReference>
<dbReference type="SUPFAM" id="SSF88713">
    <property type="entry name" value="Glycoside hydrolase/deacetylase"/>
    <property type="match status" value="1"/>
</dbReference>
<accession>A0ABP6WJX7</accession>
<evidence type="ECO:0000313" key="2">
    <source>
        <dbReference type="EMBL" id="GAA3552629.1"/>
    </source>
</evidence>
<dbReference type="Pfam" id="PF01522">
    <property type="entry name" value="Polysacc_deac_1"/>
    <property type="match status" value="1"/>
</dbReference>
<dbReference type="InterPro" id="IPR050248">
    <property type="entry name" value="Polysacc_deacetylase_ArnD"/>
</dbReference>
<sequence length="260" mass="28298">MRAAAGGTVLAASAAISAAWWAGFGPRTQLWGSFPYEAQAPRLPRPTGPDGRPPAVAGQEEKVVALTFDDGPNEPWTSRLLDVLAARQVHATFFQVGRCAERFPSTTRRVVDEGHVLGNHSLDHAFTSYLRDPRQHDQVARAQEVLHRVSGVVPGLYRPPWLCHWPWVLRTVEGAGLQVVSGTFGHPFEVFQPPAARMTAGAVRRVRPGSILIMHDGREARGGDRSQTVASVGPLIDRLRADGYTFTTVDRLLGVPAHLA</sequence>
<protein>
    <submittedName>
        <fullName evidence="2">Polysaccharide deacetylase family protein</fullName>
    </submittedName>
</protein>
<dbReference type="PROSITE" id="PS51677">
    <property type="entry name" value="NODB"/>
    <property type="match status" value="1"/>
</dbReference>
<evidence type="ECO:0000259" key="1">
    <source>
        <dbReference type="PROSITE" id="PS51677"/>
    </source>
</evidence>